<dbReference type="Proteomes" id="UP000663067">
    <property type="component" value="Chromosome"/>
</dbReference>
<organism evidence="3 4">
    <name type="scientific">Bifidobacterium imperatoris</name>
    <dbReference type="NCBI Taxonomy" id="2020965"/>
    <lineage>
        <taxon>Bacteria</taxon>
        <taxon>Bacillati</taxon>
        <taxon>Actinomycetota</taxon>
        <taxon>Actinomycetes</taxon>
        <taxon>Bifidobacteriales</taxon>
        <taxon>Bifidobacteriaceae</taxon>
        <taxon>Bifidobacterium</taxon>
    </lineage>
</organism>
<dbReference type="PANTHER" id="PTHR37813:SF1">
    <property type="entry name" value="FELS-2 PROPHAGE PROTEIN"/>
    <property type="match status" value="1"/>
</dbReference>
<feature type="domain" description="Phage tail tape measure protein" evidence="2">
    <location>
        <begin position="98"/>
        <end position="298"/>
    </location>
</feature>
<dbReference type="Pfam" id="PF10145">
    <property type="entry name" value="PhageMin_Tail"/>
    <property type="match status" value="1"/>
</dbReference>
<name>A0ABX7S285_9BIFI</name>
<accession>A0ABX7S285</accession>
<keyword evidence="1" id="KW-1188">Viral release from host cell</keyword>
<gene>
    <name evidence="3" type="ORF">BLI708_00390</name>
</gene>
<dbReference type="RefSeq" id="WP_207553067.1">
    <property type="nucleotide sequence ID" value="NZ_CP071591.1"/>
</dbReference>
<dbReference type="NCBIfam" id="TIGR01760">
    <property type="entry name" value="tape_meas_TP901"/>
    <property type="match status" value="1"/>
</dbReference>
<proteinExistence type="predicted"/>
<evidence type="ECO:0000313" key="4">
    <source>
        <dbReference type="Proteomes" id="UP000663067"/>
    </source>
</evidence>
<dbReference type="PANTHER" id="PTHR37813">
    <property type="entry name" value="FELS-2 PROPHAGE PROTEIN"/>
    <property type="match status" value="1"/>
</dbReference>
<evidence type="ECO:0000313" key="3">
    <source>
        <dbReference type="EMBL" id="QSY57836.1"/>
    </source>
</evidence>
<dbReference type="EMBL" id="CP071591">
    <property type="protein sequence ID" value="QSY57836.1"/>
    <property type="molecule type" value="Genomic_DNA"/>
</dbReference>
<sequence length="1121" mass="114599">MAGLNENIMIRLMADTSNYTTRMQAASAQASKLSTALEKPMTTGQKIGAGLTKVGLAVGAVSAAVGVAAVTTFAQFDAAMSTVQANTGASAAELDKLRQAAIDAGANTVYNAQEAADAINELGKAGMSTTDILSGGLSGALNLAASDGMQVSEAAELMSSAMAQFNLTGKQAGNVADALAAGAGKAQGSARDLGYALQQSGMVANSFGIGMTETVGTLTAFANAGMIGSDAGTSLKTMLISLANPSTKAKNLMQELGINAYDAQGNFIGLANLAGQLQDKMGGLTQEQRNQALATIFGSDAIRAANVLYNEGAKGIDKWTKKVEDSGFAAQQAAAKNDNLKGDLENLSGSFESMLITIGSGANGPLRSLVQTLDTVVDAFSSLPAPVQQGTVLLGAAGGAVAALHKQFGPLAESSSATSQKLGLLIDPIQRLTTAGPQLKDGFVMLGGVFKTTFESLSSGTPVIGTSTAAMSGLKNIGSGVVDLLGGPWGIAMTAAGAAIGYFANKAAVAKQETQNLSNAMESGQDAATALANAIIKGDWGSDLGFLNSSKDVKNLNDALKACGVSAATFSQAAAGNKQALKEVNQALKEHEEANDRWVHGINVGKAQSDLIRDSLQKASDQIGANKEQTKELADANEQLGESGTEAADGLNQTANAADDAADAASILANNFGATTDGINEQAAALGEVTDALSTYYGFSTSASDALISMHDAFDKATKAAQENGQTLDLNTEKGRSNQSALNDIADSALKAAEAQAKNGSSMDEINGTLDTARENYIKAAEAMGMLPEDAEAAANAAGLTSSEFERLAKSIGLIPDSKIINVNSDTGEAEGQLQALGVTVETLPDGTVKIGGDNTDAIAAIAAVNGLPVDSKTGTVTLDSSQYNIALALANGATIDKKTGYLVGDGSDLLAKVAQANGWKIDTKTGVISGNDGPFQSTAKAVENKKIAGKTVKVDADASSFWGTVNGILGKVFKVNIGSDAKAHGGLIGYASGGLMGRDGIPKYASGGYGLLGGVGSKVSDSNLIWASRGEYMMKARAVDHYGVGFMDSVNTMRYQPDQGTMYLPAPSLDATPNTMLVESNQAVINAIDSFHEDIGPLIAMYAPQIGKRDFQRLTREALR</sequence>
<evidence type="ECO:0000259" key="2">
    <source>
        <dbReference type="Pfam" id="PF10145"/>
    </source>
</evidence>
<keyword evidence="4" id="KW-1185">Reference proteome</keyword>
<reference evidence="3 4" key="1">
    <citation type="submission" date="2021-03" db="EMBL/GenBank/DDBJ databases">
        <title>Genome sequencing of Bifidobacterium imperatoris JCM 32708.</title>
        <authorList>
            <person name="Kim J."/>
        </authorList>
    </citation>
    <scope>NUCLEOTIDE SEQUENCE [LARGE SCALE GENOMIC DNA]</scope>
    <source>
        <strain evidence="3 4">JCM 32708</strain>
    </source>
</reference>
<evidence type="ECO:0000256" key="1">
    <source>
        <dbReference type="ARBA" id="ARBA00022612"/>
    </source>
</evidence>
<protein>
    <submittedName>
        <fullName evidence="3">Phage tail tape measure protein</fullName>
    </submittedName>
</protein>
<dbReference type="InterPro" id="IPR010090">
    <property type="entry name" value="Phage_tape_meas"/>
</dbReference>